<dbReference type="PANTHER" id="PTHR33116:SF70">
    <property type="entry name" value="NON-LTR RETROELEMENT REVERSE TRANSCRIPTASE-LIKE PROTEIN"/>
    <property type="match status" value="1"/>
</dbReference>
<evidence type="ECO:0000313" key="3">
    <source>
        <dbReference type="Proteomes" id="UP001281410"/>
    </source>
</evidence>
<evidence type="ECO:0000313" key="2">
    <source>
        <dbReference type="EMBL" id="KAK3217828.1"/>
    </source>
</evidence>
<name>A0AAE0AGT6_9ROSI</name>
<sequence length="185" mass="20741">MEKQLRFSFLVVVLDNGTLCPLIFLLFALEKLSHLINLNLKEGDWKAIKFSRGGFEISHLFFADDLILFGKATVRQAEIMKECIDIFCVVSSQQVSFTKSRVFCSRNTSIAKEIAAVCDSPLTKNLGKYLGVPIIHGRVTKETYKEIVENTQKRLASWKSATLSLVGRITLIKVVTTALPVLCNQ</sequence>
<keyword evidence="1" id="KW-0472">Membrane</keyword>
<dbReference type="AlphaFoldDB" id="A0AAE0AGT6"/>
<accession>A0AAE0AGT6</accession>
<protein>
    <recommendedName>
        <fullName evidence="4">Reverse transcriptase domain-containing protein</fullName>
    </recommendedName>
</protein>
<keyword evidence="1" id="KW-1133">Transmembrane helix</keyword>
<proteinExistence type="predicted"/>
<gene>
    <name evidence="2" type="ORF">Dsin_011798</name>
</gene>
<feature type="transmembrane region" description="Helical" evidence="1">
    <location>
        <begin position="7"/>
        <end position="29"/>
    </location>
</feature>
<evidence type="ECO:0000256" key="1">
    <source>
        <dbReference type="SAM" id="Phobius"/>
    </source>
</evidence>
<keyword evidence="3" id="KW-1185">Reference proteome</keyword>
<dbReference type="Proteomes" id="UP001281410">
    <property type="component" value="Unassembled WGS sequence"/>
</dbReference>
<comment type="caution">
    <text evidence="2">The sequence shown here is derived from an EMBL/GenBank/DDBJ whole genome shotgun (WGS) entry which is preliminary data.</text>
</comment>
<reference evidence="2" key="1">
    <citation type="journal article" date="2023" name="Plant J.">
        <title>Genome sequences and population genomics provide insights into the demographic history, inbreeding, and mutation load of two 'living fossil' tree species of Dipteronia.</title>
        <authorList>
            <person name="Feng Y."/>
            <person name="Comes H.P."/>
            <person name="Chen J."/>
            <person name="Zhu S."/>
            <person name="Lu R."/>
            <person name="Zhang X."/>
            <person name="Li P."/>
            <person name="Qiu J."/>
            <person name="Olsen K.M."/>
            <person name="Qiu Y."/>
        </authorList>
    </citation>
    <scope>NUCLEOTIDE SEQUENCE</scope>
    <source>
        <strain evidence="2">NBL</strain>
    </source>
</reference>
<dbReference type="EMBL" id="JANJYJ010000004">
    <property type="protein sequence ID" value="KAK3217828.1"/>
    <property type="molecule type" value="Genomic_DNA"/>
</dbReference>
<organism evidence="2 3">
    <name type="scientific">Dipteronia sinensis</name>
    <dbReference type="NCBI Taxonomy" id="43782"/>
    <lineage>
        <taxon>Eukaryota</taxon>
        <taxon>Viridiplantae</taxon>
        <taxon>Streptophyta</taxon>
        <taxon>Embryophyta</taxon>
        <taxon>Tracheophyta</taxon>
        <taxon>Spermatophyta</taxon>
        <taxon>Magnoliopsida</taxon>
        <taxon>eudicotyledons</taxon>
        <taxon>Gunneridae</taxon>
        <taxon>Pentapetalae</taxon>
        <taxon>rosids</taxon>
        <taxon>malvids</taxon>
        <taxon>Sapindales</taxon>
        <taxon>Sapindaceae</taxon>
        <taxon>Hippocastanoideae</taxon>
        <taxon>Acereae</taxon>
        <taxon>Dipteronia</taxon>
    </lineage>
</organism>
<dbReference type="PANTHER" id="PTHR33116">
    <property type="entry name" value="REVERSE TRANSCRIPTASE ZINC-BINDING DOMAIN-CONTAINING PROTEIN-RELATED-RELATED"/>
    <property type="match status" value="1"/>
</dbReference>
<keyword evidence="1" id="KW-0812">Transmembrane</keyword>
<evidence type="ECO:0008006" key="4">
    <source>
        <dbReference type="Google" id="ProtNLM"/>
    </source>
</evidence>